<proteinExistence type="predicted"/>
<gene>
    <name evidence="8" type="ORF">RR46_08656</name>
</gene>
<reference evidence="8 9" key="1">
    <citation type="journal article" date="2015" name="Nat. Commun.">
        <title>Outbred genome sequencing and CRISPR/Cas9 gene editing in butterflies.</title>
        <authorList>
            <person name="Li X."/>
            <person name="Fan D."/>
            <person name="Zhang W."/>
            <person name="Liu G."/>
            <person name="Zhang L."/>
            <person name="Zhao L."/>
            <person name="Fang X."/>
            <person name="Chen L."/>
            <person name="Dong Y."/>
            <person name="Chen Y."/>
            <person name="Ding Y."/>
            <person name="Zhao R."/>
            <person name="Feng M."/>
            <person name="Zhu Y."/>
            <person name="Feng Y."/>
            <person name="Jiang X."/>
            <person name="Zhu D."/>
            <person name="Xiang H."/>
            <person name="Feng X."/>
            <person name="Li S."/>
            <person name="Wang J."/>
            <person name="Zhang G."/>
            <person name="Kronforst M.R."/>
            <person name="Wang W."/>
        </authorList>
    </citation>
    <scope>NUCLEOTIDE SEQUENCE [LARGE SCALE GENOMIC DNA]</scope>
    <source>
        <strain evidence="8">Ya'a_city_454_Px</strain>
        <tissue evidence="8">Whole body</tissue>
    </source>
</reference>
<dbReference type="PROSITE" id="PS00478">
    <property type="entry name" value="LIM_DOMAIN_1"/>
    <property type="match status" value="1"/>
</dbReference>
<feature type="domain" description="LIM zinc-binding" evidence="7">
    <location>
        <begin position="157"/>
        <end position="216"/>
    </location>
</feature>
<dbReference type="FunFam" id="2.10.110.10:FF:000013">
    <property type="entry name" value="Four and a half LIM domains 1"/>
    <property type="match status" value="1"/>
</dbReference>
<dbReference type="GO" id="GO:0030018">
    <property type="term" value="C:Z disc"/>
    <property type="evidence" value="ECO:0007669"/>
    <property type="project" value="TreeGrafter"/>
</dbReference>
<sequence length="320" mass="36381">MSADVLSDDFKSRLHLTTKTVGQERIRRARENNEDVAILSMFLPNATAERENKKFCCALRDKCLQGDARKTIADIPVENDKVQISKVIVTSVECRINTFCQRHNILASTKKMEYKTRQWHEKCFCCVVCKNPIGTKSFIPREQEIYCAGCYEDKFATRCVKCNKIITQGGVTYKNEPWHRECFTCTHCDTSLAGQRFTSRDDKPYCADCFGELFAKRCTSCTKPITGIGGTRFISFEDRHWHNDCFICAQCSASLVGKGFITDGQDIICPECAKQKLIDKTILPLVAKAREWCAFREQGTAGETLPDLVDKTNFRKVIPK</sequence>
<evidence type="ECO:0000256" key="3">
    <source>
        <dbReference type="ARBA" id="ARBA00022771"/>
    </source>
</evidence>
<keyword evidence="3" id="KW-0863">Zinc-finger</keyword>
<evidence type="ECO:0000259" key="7">
    <source>
        <dbReference type="PROSITE" id="PS50023"/>
    </source>
</evidence>
<dbReference type="PANTHER" id="PTHR24205">
    <property type="entry name" value="FOUR AND A HALF LIM DOMAINS PROTEIN"/>
    <property type="match status" value="1"/>
</dbReference>
<dbReference type="AlphaFoldDB" id="A0A194Q8A1"/>
<keyword evidence="5 6" id="KW-0440">LIM domain</keyword>
<dbReference type="GO" id="GO:0005634">
    <property type="term" value="C:nucleus"/>
    <property type="evidence" value="ECO:0007669"/>
    <property type="project" value="TreeGrafter"/>
</dbReference>
<dbReference type="PANTHER" id="PTHR24205:SF4">
    <property type="entry name" value="PROTEIN ESPINAS"/>
    <property type="match status" value="1"/>
</dbReference>
<evidence type="ECO:0000313" key="9">
    <source>
        <dbReference type="Proteomes" id="UP000053268"/>
    </source>
</evidence>
<dbReference type="SUPFAM" id="SSF57716">
    <property type="entry name" value="Glucocorticoid receptor-like (DNA-binding domain)"/>
    <property type="match status" value="3"/>
</dbReference>
<keyword evidence="4 6" id="KW-0862">Zinc</keyword>
<evidence type="ECO:0000256" key="5">
    <source>
        <dbReference type="ARBA" id="ARBA00023038"/>
    </source>
</evidence>
<dbReference type="Gene3D" id="2.10.110.10">
    <property type="entry name" value="Cysteine Rich Protein"/>
    <property type="match status" value="3"/>
</dbReference>
<organism evidence="8 9">
    <name type="scientific">Papilio xuthus</name>
    <name type="common">Asian swallowtail butterfly</name>
    <dbReference type="NCBI Taxonomy" id="66420"/>
    <lineage>
        <taxon>Eukaryota</taxon>
        <taxon>Metazoa</taxon>
        <taxon>Ecdysozoa</taxon>
        <taxon>Arthropoda</taxon>
        <taxon>Hexapoda</taxon>
        <taxon>Insecta</taxon>
        <taxon>Pterygota</taxon>
        <taxon>Neoptera</taxon>
        <taxon>Endopterygota</taxon>
        <taxon>Lepidoptera</taxon>
        <taxon>Glossata</taxon>
        <taxon>Ditrysia</taxon>
        <taxon>Papilionoidea</taxon>
        <taxon>Papilionidae</taxon>
        <taxon>Papilioninae</taxon>
        <taxon>Papilio</taxon>
    </lineage>
</organism>
<accession>A0A194Q8A1</accession>
<feature type="domain" description="LIM zinc-binding" evidence="7">
    <location>
        <begin position="219"/>
        <end position="279"/>
    </location>
</feature>
<evidence type="ECO:0000256" key="1">
    <source>
        <dbReference type="ARBA" id="ARBA00022723"/>
    </source>
</evidence>
<dbReference type="Proteomes" id="UP000053268">
    <property type="component" value="Unassembled WGS sequence"/>
</dbReference>
<dbReference type="GO" id="GO:0003712">
    <property type="term" value="F:transcription coregulator activity"/>
    <property type="evidence" value="ECO:0007669"/>
    <property type="project" value="TreeGrafter"/>
</dbReference>
<dbReference type="GO" id="GO:0008270">
    <property type="term" value="F:zinc ion binding"/>
    <property type="evidence" value="ECO:0007669"/>
    <property type="project" value="UniProtKB-KW"/>
</dbReference>
<dbReference type="CDD" id="cd09432">
    <property type="entry name" value="LIM6_LIMPETin"/>
    <property type="match status" value="1"/>
</dbReference>
<keyword evidence="1 6" id="KW-0479">Metal-binding</keyword>
<evidence type="ECO:0000313" key="8">
    <source>
        <dbReference type="EMBL" id="KPJ01619.1"/>
    </source>
</evidence>
<dbReference type="FunFam" id="2.10.110.10:FF:000066">
    <property type="entry name" value="Four and a half LIM domains protein"/>
    <property type="match status" value="1"/>
</dbReference>
<dbReference type="FunFam" id="2.10.110.10:FF:000070">
    <property type="entry name" value="Four and a half LIM domains 3"/>
    <property type="match status" value="1"/>
</dbReference>
<dbReference type="EMBL" id="KQ459324">
    <property type="protein sequence ID" value="KPJ01619.1"/>
    <property type="molecule type" value="Genomic_DNA"/>
</dbReference>
<keyword evidence="9" id="KW-1185">Reference proteome</keyword>
<dbReference type="PROSITE" id="PS50023">
    <property type="entry name" value="LIM_DOMAIN_2"/>
    <property type="match status" value="2"/>
</dbReference>
<evidence type="ECO:0000256" key="6">
    <source>
        <dbReference type="PROSITE-ProRule" id="PRU00125"/>
    </source>
</evidence>
<dbReference type="InterPro" id="IPR001781">
    <property type="entry name" value="Znf_LIM"/>
</dbReference>
<keyword evidence="2" id="KW-0677">Repeat</keyword>
<evidence type="ECO:0000256" key="2">
    <source>
        <dbReference type="ARBA" id="ARBA00022737"/>
    </source>
</evidence>
<evidence type="ECO:0000256" key="4">
    <source>
        <dbReference type="ARBA" id="ARBA00022833"/>
    </source>
</evidence>
<dbReference type="STRING" id="66420.A0A194Q8A1"/>
<name>A0A194Q8A1_PAPXU</name>
<dbReference type="SMART" id="SM00132">
    <property type="entry name" value="LIM"/>
    <property type="match status" value="3"/>
</dbReference>
<dbReference type="Pfam" id="PF00412">
    <property type="entry name" value="LIM"/>
    <property type="match status" value="3"/>
</dbReference>
<dbReference type="CDD" id="cd09430">
    <property type="entry name" value="LIM5_LIMPETin"/>
    <property type="match status" value="1"/>
</dbReference>
<protein>
    <submittedName>
        <fullName evidence="8">Four and a half LIM domains protein 2</fullName>
    </submittedName>
</protein>